<reference evidence="2" key="1">
    <citation type="submission" date="2020-11" db="EMBL/GenBank/DDBJ databases">
        <authorList>
            <consortium name="DOE Joint Genome Institute"/>
            <person name="Ahrendt S."/>
            <person name="Riley R."/>
            <person name="Andreopoulos W."/>
            <person name="Labutti K."/>
            <person name="Pangilinan J."/>
            <person name="Ruiz-Duenas F.J."/>
            <person name="Barrasa J.M."/>
            <person name="Sanchez-Garcia M."/>
            <person name="Camarero S."/>
            <person name="Miyauchi S."/>
            <person name="Serrano A."/>
            <person name="Linde D."/>
            <person name="Babiker R."/>
            <person name="Drula E."/>
            <person name="Ayuso-Fernandez I."/>
            <person name="Pacheco R."/>
            <person name="Padilla G."/>
            <person name="Ferreira P."/>
            <person name="Barriuso J."/>
            <person name="Kellner H."/>
            <person name="Castanera R."/>
            <person name="Alfaro M."/>
            <person name="Ramirez L."/>
            <person name="Pisabarro A.G."/>
            <person name="Kuo A."/>
            <person name="Tritt A."/>
            <person name="Lipzen A."/>
            <person name="He G."/>
            <person name="Yan M."/>
            <person name="Ng V."/>
            <person name="Cullen D."/>
            <person name="Martin F."/>
            <person name="Rosso M.-N."/>
            <person name="Henrissat B."/>
            <person name="Hibbett D."/>
            <person name="Martinez A.T."/>
            <person name="Grigoriev I.V."/>
        </authorList>
    </citation>
    <scope>NUCLEOTIDE SEQUENCE</scope>
    <source>
        <strain evidence="2">MF-IS2</strain>
    </source>
</reference>
<dbReference type="PANTHER" id="PTHR34706:SF1">
    <property type="entry name" value="VWFA DOMAIN-CONTAINING PROTEIN"/>
    <property type="match status" value="1"/>
</dbReference>
<dbReference type="SMART" id="SM00327">
    <property type="entry name" value="VWA"/>
    <property type="match status" value="1"/>
</dbReference>
<dbReference type="EMBL" id="MU151103">
    <property type="protein sequence ID" value="KAF9450503.1"/>
    <property type="molecule type" value="Genomic_DNA"/>
</dbReference>
<evidence type="ECO:0000313" key="2">
    <source>
        <dbReference type="EMBL" id="KAF9450503.1"/>
    </source>
</evidence>
<dbReference type="Gene3D" id="3.40.50.410">
    <property type="entry name" value="von Willebrand factor, type A domain"/>
    <property type="match status" value="1"/>
</dbReference>
<dbReference type="Pfam" id="PF00092">
    <property type="entry name" value="VWA"/>
    <property type="match status" value="1"/>
</dbReference>
<organism evidence="2 3">
    <name type="scientific">Macrolepiota fuliginosa MF-IS2</name>
    <dbReference type="NCBI Taxonomy" id="1400762"/>
    <lineage>
        <taxon>Eukaryota</taxon>
        <taxon>Fungi</taxon>
        <taxon>Dikarya</taxon>
        <taxon>Basidiomycota</taxon>
        <taxon>Agaricomycotina</taxon>
        <taxon>Agaricomycetes</taxon>
        <taxon>Agaricomycetidae</taxon>
        <taxon>Agaricales</taxon>
        <taxon>Agaricineae</taxon>
        <taxon>Agaricaceae</taxon>
        <taxon>Macrolepiota</taxon>
    </lineage>
</organism>
<name>A0A9P6C6T4_9AGAR</name>
<evidence type="ECO:0000313" key="3">
    <source>
        <dbReference type="Proteomes" id="UP000807342"/>
    </source>
</evidence>
<evidence type="ECO:0000259" key="1">
    <source>
        <dbReference type="PROSITE" id="PS50234"/>
    </source>
</evidence>
<sequence>MVDYLRDYRILFVIDDSASMFGDLWREARDALSEIAEHALRYHSDAIDIQFFNNQYMHNHVKGTHEVMQIFDYVSPNGETPTGHVLEEVLNEQIDRLDIVQRTGGYASEPPLDIIVLTDGVPNHNSPPAPVIEVAAKRLKDNKHHPNVIGIQFVQIGNDPAAEPTLLSLIHGPNNDMVDTVSYRLYAGQTPDGKLTSDVLERIILGGLHPNLRAYWNQHQQRF</sequence>
<dbReference type="PANTHER" id="PTHR34706">
    <property type="entry name" value="SLR1338 PROTEIN"/>
    <property type="match status" value="1"/>
</dbReference>
<dbReference type="AlphaFoldDB" id="A0A9P6C6T4"/>
<dbReference type="InterPro" id="IPR002035">
    <property type="entry name" value="VWF_A"/>
</dbReference>
<dbReference type="Proteomes" id="UP000807342">
    <property type="component" value="Unassembled WGS sequence"/>
</dbReference>
<dbReference type="SUPFAM" id="SSF53300">
    <property type="entry name" value="vWA-like"/>
    <property type="match status" value="1"/>
</dbReference>
<feature type="domain" description="VWFA" evidence="1">
    <location>
        <begin position="9"/>
        <end position="203"/>
    </location>
</feature>
<dbReference type="OrthoDB" id="2142040at2759"/>
<accession>A0A9P6C6T4</accession>
<comment type="caution">
    <text evidence="2">The sequence shown here is derived from an EMBL/GenBank/DDBJ whole genome shotgun (WGS) entry which is preliminary data.</text>
</comment>
<protein>
    <recommendedName>
        <fullName evidence="1">VWFA domain-containing protein</fullName>
    </recommendedName>
</protein>
<dbReference type="InterPro" id="IPR036465">
    <property type="entry name" value="vWFA_dom_sf"/>
</dbReference>
<gene>
    <name evidence="2" type="ORF">P691DRAFT_758097</name>
</gene>
<keyword evidence="3" id="KW-1185">Reference proteome</keyword>
<proteinExistence type="predicted"/>
<dbReference type="PROSITE" id="PS50234">
    <property type="entry name" value="VWFA"/>
    <property type="match status" value="1"/>
</dbReference>